<evidence type="ECO:0000313" key="1">
    <source>
        <dbReference type="EMBL" id="JAH02227.1"/>
    </source>
</evidence>
<reference evidence="1" key="2">
    <citation type="journal article" date="2015" name="Fish Shellfish Immunol.">
        <title>Early steps in the European eel (Anguilla anguilla)-Vibrio vulnificus interaction in the gills: Role of the RtxA13 toxin.</title>
        <authorList>
            <person name="Callol A."/>
            <person name="Pajuelo D."/>
            <person name="Ebbesson L."/>
            <person name="Teles M."/>
            <person name="MacKenzie S."/>
            <person name="Amaro C."/>
        </authorList>
    </citation>
    <scope>NUCLEOTIDE SEQUENCE</scope>
</reference>
<reference evidence="1" key="1">
    <citation type="submission" date="2014-11" db="EMBL/GenBank/DDBJ databases">
        <authorList>
            <person name="Amaro Gonzalez C."/>
        </authorList>
    </citation>
    <scope>NUCLEOTIDE SEQUENCE</scope>
</reference>
<accession>A0A0E9PD88</accession>
<sequence length="16" mass="1942">MFLFKLLTLISNILYI</sequence>
<protein>
    <submittedName>
        <fullName evidence="1">Uncharacterized protein</fullName>
    </submittedName>
</protein>
<dbReference type="EMBL" id="GBXM01106350">
    <property type="protein sequence ID" value="JAH02227.1"/>
    <property type="molecule type" value="Transcribed_RNA"/>
</dbReference>
<organism evidence="1">
    <name type="scientific">Anguilla anguilla</name>
    <name type="common">European freshwater eel</name>
    <name type="synonym">Muraena anguilla</name>
    <dbReference type="NCBI Taxonomy" id="7936"/>
    <lineage>
        <taxon>Eukaryota</taxon>
        <taxon>Metazoa</taxon>
        <taxon>Chordata</taxon>
        <taxon>Craniata</taxon>
        <taxon>Vertebrata</taxon>
        <taxon>Euteleostomi</taxon>
        <taxon>Actinopterygii</taxon>
        <taxon>Neopterygii</taxon>
        <taxon>Teleostei</taxon>
        <taxon>Anguilliformes</taxon>
        <taxon>Anguillidae</taxon>
        <taxon>Anguilla</taxon>
    </lineage>
</organism>
<name>A0A0E9PD88_ANGAN</name>
<proteinExistence type="predicted"/>
<dbReference type="AlphaFoldDB" id="A0A0E9PD88"/>